<evidence type="ECO:0000313" key="8">
    <source>
        <dbReference type="Proteomes" id="UP001595444"/>
    </source>
</evidence>
<dbReference type="InterPro" id="IPR048816">
    <property type="entry name" value="Peptidase_M17_N_1"/>
</dbReference>
<sequence length="469" mass="50146">MTDFTTLLVSETDSSVAVPLEFVTEADLQSLSQTEQEWVKIAGFTAEAGTICPLPTGDQKTGRMLAGLGTLVPTANNPWWAAAVCEKLPAGSYKITNTYTDDILAAGAFGWCMVHYKFDRYFTSASVVKQRQLTLPLSVDTSAIQAEAHTYALVRDLVNTPTEDMGPADLQDAVEALAEEFGGTCGTFVGDDLIDENFPAVHAVGRAAATGREPRLIDLRWGTEGGPKLTLVGKGVCYDTGGLDLKPGSGMRLMKKDMGGAAHAIGLARMIMQAGLKVDLRVIIPAVENAVSSNSYRPGDIISTRKGLFVEVGNTDAEGRIILCDALAFACEEKPDLLLDFATLTGAARVALGADLPATYTNTDPFWAALEAAAAEKGDPLWRMPLWAPYDKKLNSPVADLSNISEGGMAGSITAALYLQRFIEADTPWAHFDLYAWTLENQPGRPQGAAVQAIRASFEAIIKFLSLDA</sequence>
<dbReference type="SUPFAM" id="SSF53187">
    <property type="entry name" value="Zn-dependent exopeptidases"/>
    <property type="match status" value="1"/>
</dbReference>
<dbReference type="PANTHER" id="PTHR11963:SF20">
    <property type="entry name" value="PEPTIDASE B"/>
    <property type="match status" value="1"/>
</dbReference>
<evidence type="ECO:0000256" key="2">
    <source>
        <dbReference type="ARBA" id="ARBA00022438"/>
    </source>
</evidence>
<keyword evidence="8" id="KW-1185">Reference proteome</keyword>
<proteinExistence type="inferred from homology"/>
<dbReference type="Pfam" id="PF21337">
    <property type="entry name" value="Peptidase_M17_N_1"/>
    <property type="match status" value="1"/>
</dbReference>
<dbReference type="RefSeq" id="WP_228073675.1">
    <property type="nucleotide sequence ID" value="NZ_CP061205.1"/>
</dbReference>
<dbReference type="Proteomes" id="UP001595444">
    <property type="component" value="Unassembled WGS sequence"/>
</dbReference>
<dbReference type="GO" id="GO:0004177">
    <property type="term" value="F:aminopeptidase activity"/>
    <property type="evidence" value="ECO:0007669"/>
    <property type="project" value="UniProtKB-KW"/>
</dbReference>
<evidence type="ECO:0000256" key="5">
    <source>
        <dbReference type="ARBA" id="ARBA00023211"/>
    </source>
</evidence>
<keyword evidence="2 7" id="KW-0031">Aminopeptidase</keyword>
<reference evidence="8" key="1">
    <citation type="journal article" date="2019" name="Int. J. Syst. Evol. Microbiol.">
        <title>The Global Catalogue of Microorganisms (GCM) 10K type strain sequencing project: providing services to taxonomists for standard genome sequencing and annotation.</title>
        <authorList>
            <consortium name="The Broad Institute Genomics Platform"/>
            <consortium name="The Broad Institute Genome Sequencing Center for Infectious Disease"/>
            <person name="Wu L."/>
            <person name="Ma J."/>
        </authorList>
    </citation>
    <scope>NUCLEOTIDE SEQUENCE [LARGE SCALE GENOMIC DNA]</scope>
    <source>
        <strain evidence="8">KCTC 62164</strain>
    </source>
</reference>
<comment type="similarity">
    <text evidence="1">Belongs to the peptidase M17 family.</text>
</comment>
<dbReference type="EMBL" id="JBHRSL010000010">
    <property type="protein sequence ID" value="MFC3052228.1"/>
    <property type="molecule type" value="Genomic_DNA"/>
</dbReference>
<name>A0ABV7D5B9_9PROT</name>
<dbReference type="PANTHER" id="PTHR11963">
    <property type="entry name" value="LEUCINE AMINOPEPTIDASE-RELATED"/>
    <property type="match status" value="1"/>
</dbReference>
<keyword evidence="5" id="KW-0464">Manganese</keyword>
<dbReference type="PROSITE" id="PS00631">
    <property type="entry name" value="CYTOSOL_AP"/>
    <property type="match status" value="1"/>
</dbReference>
<evidence type="ECO:0000313" key="7">
    <source>
        <dbReference type="EMBL" id="MFC3052228.1"/>
    </source>
</evidence>
<dbReference type="InterPro" id="IPR043472">
    <property type="entry name" value="Macro_dom-like"/>
</dbReference>
<accession>A0ABV7D5B9</accession>
<evidence type="ECO:0000256" key="1">
    <source>
        <dbReference type="ARBA" id="ARBA00009528"/>
    </source>
</evidence>
<dbReference type="Gene3D" id="3.40.220.10">
    <property type="entry name" value="Leucine Aminopeptidase, subunit E, domain 1"/>
    <property type="match status" value="1"/>
</dbReference>
<keyword evidence="4" id="KW-0378">Hydrolase</keyword>
<evidence type="ECO:0000256" key="3">
    <source>
        <dbReference type="ARBA" id="ARBA00022670"/>
    </source>
</evidence>
<dbReference type="InterPro" id="IPR000819">
    <property type="entry name" value="Peptidase_M17_C"/>
</dbReference>
<dbReference type="Pfam" id="PF00883">
    <property type="entry name" value="Peptidase_M17"/>
    <property type="match status" value="1"/>
</dbReference>
<dbReference type="Gene3D" id="3.40.630.10">
    <property type="entry name" value="Zn peptidases"/>
    <property type="match status" value="1"/>
</dbReference>
<gene>
    <name evidence="7" type="ORF">ACFOKA_09960</name>
</gene>
<keyword evidence="3" id="KW-0645">Protease</keyword>
<evidence type="ECO:0000259" key="6">
    <source>
        <dbReference type="PROSITE" id="PS00631"/>
    </source>
</evidence>
<comment type="caution">
    <text evidence="7">The sequence shown here is derived from an EMBL/GenBank/DDBJ whole genome shotgun (WGS) entry which is preliminary data.</text>
</comment>
<protein>
    <submittedName>
        <fullName evidence="7">Leucyl aminopeptidase family protein</fullName>
    </submittedName>
</protein>
<dbReference type="CDD" id="cd00433">
    <property type="entry name" value="Peptidase_M17"/>
    <property type="match status" value="1"/>
</dbReference>
<feature type="domain" description="Cytosol aminopeptidase" evidence="6">
    <location>
        <begin position="314"/>
        <end position="321"/>
    </location>
</feature>
<organism evidence="7 8">
    <name type="scientific">Kordiimonas pumila</name>
    <dbReference type="NCBI Taxonomy" id="2161677"/>
    <lineage>
        <taxon>Bacteria</taxon>
        <taxon>Pseudomonadati</taxon>
        <taxon>Pseudomonadota</taxon>
        <taxon>Alphaproteobacteria</taxon>
        <taxon>Kordiimonadales</taxon>
        <taxon>Kordiimonadaceae</taxon>
        <taxon>Kordiimonas</taxon>
    </lineage>
</organism>
<evidence type="ECO:0000256" key="4">
    <source>
        <dbReference type="ARBA" id="ARBA00022801"/>
    </source>
</evidence>
<dbReference type="PRINTS" id="PR00481">
    <property type="entry name" value="LAMNOPPTDASE"/>
</dbReference>
<dbReference type="InterPro" id="IPR011356">
    <property type="entry name" value="Leucine_aapep/pepB"/>
</dbReference>